<dbReference type="Proteomes" id="UP000245946">
    <property type="component" value="Unassembled WGS sequence"/>
</dbReference>
<dbReference type="GeneID" id="37266545"/>
<sequence>MRGRPHAQPALARGPAADAARSSSSCRCIHLPLAPPCTQQPCTAAGLAAQKDPCWRRRHRVERPAQRASSTRDGEEARKSCFRPRLAGGRRLRRPSIAIRTHGTPRQHQRRRECRSVPALSARLCPCAGSEGQGAGPSAIRLASVAGESAGVVRPSGQRAVASAGCRHGATMRCSQASIAVTYSLTWGLRARGRAGASSERRGSPGSEGAGGWTRRRSRAVHPCPLALRPPLTFMRHARSRHEILPAAAACCDLTPAARAAQARSSTAARALALLGAELQVPRRRCQQAPPAMLAPDAPCCSPSPHLDKEMQPQRHPAWSAELLAGCSAGDQVGAALRTLPRAHARTSPFALRAPSKRPPLGRGGVPPSALASAGRVVNNRRERARHARASKACGAVPRLREPGVGRGHAAMTASGWLCAGCCWIPTRGGRLRRCTWMPRHVGGCQALSAPSLATLCGASFRPAPPSRRRCLSCAPRGRRRRSADRGEKKHAPALHPHGEDGGSAALPCARMARNGLAARLAIRSAMDGNARRAADVHERRRAASAIPSRGRVNARAQARARLGGAHEQR</sequence>
<evidence type="ECO:0000313" key="2">
    <source>
        <dbReference type="EMBL" id="PWO00745.1"/>
    </source>
</evidence>
<organism evidence="2 3">
    <name type="scientific">Tilletiopsis washingtonensis</name>
    <dbReference type="NCBI Taxonomy" id="58919"/>
    <lineage>
        <taxon>Eukaryota</taxon>
        <taxon>Fungi</taxon>
        <taxon>Dikarya</taxon>
        <taxon>Basidiomycota</taxon>
        <taxon>Ustilaginomycotina</taxon>
        <taxon>Exobasidiomycetes</taxon>
        <taxon>Entylomatales</taxon>
        <taxon>Entylomatales incertae sedis</taxon>
        <taxon>Tilletiopsis</taxon>
    </lineage>
</organism>
<protein>
    <submittedName>
        <fullName evidence="2">Uncharacterized protein</fullName>
    </submittedName>
</protein>
<feature type="region of interest" description="Disordered" evidence="1">
    <location>
        <begin position="58"/>
        <end position="79"/>
    </location>
</feature>
<feature type="compositionally biased region" description="Basic and acidic residues" evidence="1">
    <location>
        <begin position="484"/>
        <end position="501"/>
    </location>
</feature>
<evidence type="ECO:0000256" key="1">
    <source>
        <dbReference type="SAM" id="MobiDB-lite"/>
    </source>
</evidence>
<feature type="compositionally biased region" description="Basic residues" evidence="1">
    <location>
        <begin position="467"/>
        <end position="483"/>
    </location>
</feature>
<name>A0A316ZIA6_9BASI</name>
<accession>A0A316ZIA6</accession>
<feature type="region of interest" description="Disordered" evidence="1">
    <location>
        <begin position="531"/>
        <end position="570"/>
    </location>
</feature>
<feature type="region of interest" description="Disordered" evidence="1">
    <location>
        <begin position="352"/>
        <end position="392"/>
    </location>
</feature>
<feature type="region of interest" description="Disordered" evidence="1">
    <location>
        <begin position="194"/>
        <end position="217"/>
    </location>
</feature>
<reference evidence="2 3" key="1">
    <citation type="journal article" date="2018" name="Mol. Biol. Evol.">
        <title>Broad Genomic Sampling Reveals a Smut Pathogenic Ancestry of the Fungal Clade Ustilaginomycotina.</title>
        <authorList>
            <person name="Kijpornyongpan T."/>
            <person name="Mondo S.J."/>
            <person name="Barry K."/>
            <person name="Sandor L."/>
            <person name="Lee J."/>
            <person name="Lipzen A."/>
            <person name="Pangilinan J."/>
            <person name="LaButti K."/>
            <person name="Hainaut M."/>
            <person name="Henrissat B."/>
            <person name="Grigoriev I.V."/>
            <person name="Spatafora J.W."/>
            <person name="Aime M.C."/>
        </authorList>
    </citation>
    <scope>NUCLEOTIDE SEQUENCE [LARGE SCALE GENOMIC DNA]</scope>
    <source>
        <strain evidence="2 3">MCA 4186</strain>
    </source>
</reference>
<feature type="compositionally biased region" description="Basic and acidic residues" evidence="1">
    <location>
        <begin position="62"/>
        <end position="79"/>
    </location>
</feature>
<dbReference type="EMBL" id="KZ819284">
    <property type="protein sequence ID" value="PWO00745.1"/>
    <property type="molecule type" value="Genomic_DNA"/>
</dbReference>
<gene>
    <name evidence="2" type="ORF">FA09DRAFT_112212</name>
</gene>
<keyword evidence="3" id="KW-1185">Reference proteome</keyword>
<dbReference type="AlphaFoldDB" id="A0A316ZIA6"/>
<dbReference type="RefSeq" id="XP_025601023.1">
    <property type="nucleotide sequence ID" value="XM_025738999.1"/>
</dbReference>
<evidence type="ECO:0000313" key="3">
    <source>
        <dbReference type="Proteomes" id="UP000245946"/>
    </source>
</evidence>
<proteinExistence type="predicted"/>
<feature type="region of interest" description="Disordered" evidence="1">
    <location>
        <begin position="464"/>
        <end position="503"/>
    </location>
</feature>